<gene>
    <name evidence="2" type="ORF">HYN69_15660</name>
</gene>
<reference evidence="2 3" key="1">
    <citation type="submission" date="2018-04" db="EMBL/GenBank/DDBJ databases">
        <title>Genome sequencing of Gemmobacter.</title>
        <authorList>
            <person name="Yi H."/>
            <person name="Baek M.-G."/>
        </authorList>
    </citation>
    <scope>NUCLEOTIDE SEQUENCE [LARGE SCALE GENOMIC DNA]</scope>
    <source>
        <strain evidence="2 3">HYN0069</strain>
    </source>
</reference>
<organism evidence="2 3">
    <name type="scientific">Paragemmobacter aquarius</name>
    <dbReference type="NCBI Taxonomy" id="2169400"/>
    <lineage>
        <taxon>Bacteria</taxon>
        <taxon>Pseudomonadati</taxon>
        <taxon>Pseudomonadota</taxon>
        <taxon>Alphaproteobacteria</taxon>
        <taxon>Rhodobacterales</taxon>
        <taxon>Paracoccaceae</taxon>
        <taxon>Paragemmobacter</taxon>
    </lineage>
</organism>
<evidence type="ECO:0000256" key="1">
    <source>
        <dbReference type="SAM" id="Phobius"/>
    </source>
</evidence>
<keyword evidence="1" id="KW-1133">Transmembrane helix</keyword>
<sequence length="142" mass="14254">MEPVRPPTGPAAPQAVSKVTPVGRGWMLLAVEAGFALRNASAGLDLALTREDAEALRRGEVTPEALAARAGHAHQPPQGAVTVAFSAEAMRLSGQIGAGKAGSKAGVPPGKAKAQVPLPSLPLGWIGAGCLALLVLVMVLTA</sequence>
<keyword evidence="1" id="KW-0812">Transmembrane</keyword>
<dbReference type="Proteomes" id="UP000244496">
    <property type="component" value="Chromosome"/>
</dbReference>
<evidence type="ECO:0000313" key="2">
    <source>
        <dbReference type="EMBL" id="AWB49748.1"/>
    </source>
</evidence>
<dbReference type="RefSeq" id="WP_108436565.1">
    <property type="nucleotide sequence ID" value="NZ_CP028918.1"/>
</dbReference>
<protein>
    <submittedName>
        <fullName evidence="2">Uncharacterized protein</fullName>
    </submittedName>
</protein>
<dbReference type="AlphaFoldDB" id="A0A2S0UPK2"/>
<dbReference type="EMBL" id="CP028918">
    <property type="protein sequence ID" value="AWB49748.1"/>
    <property type="molecule type" value="Genomic_DNA"/>
</dbReference>
<keyword evidence="1" id="KW-0472">Membrane</keyword>
<dbReference type="KEGG" id="geh:HYN69_15660"/>
<feature type="transmembrane region" description="Helical" evidence="1">
    <location>
        <begin position="123"/>
        <end position="141"/>
    </location>
</feature>
<name>A0A2S0UPK2_9RHOB</name>
<proteinExistence type="predicted"/>
<evidence type="ECO:0000313" key="3">
    <source>
        <dbReference type="Proteomes" id="UP000244496"/>
    </source>
</evidence>
<keyword evidence="3" id="KW-1185">Reference proteome</keyword>
<accession>A0A2S0UPK2</accession>